<protein>
    <submittedName>
        <fullName evidence="3">Uncharacterized protein</fullName>
    </submittedName>
</protein>
<dbReference type="OrthoDB" id="2138957at2"/>
<feature type="coiled-coil region" evidence="1">
    <location>
        <begin position="36"/>
        <end position="63"/>
    </location>
</feature>
<accession>A0A1T4ZVM3</accession>
<keyword evidence="2" id="KW-0812">Transmembrane</keyword>
<evidence type="ECO:0000256" key="2">
    <source>
        <dbReference type="SAM" id="Phobius"/>
    </source>
</evidence>
<proteinExistence type="predicted"/>
<keyword evidence="2" id="KW-0472">Membrane</keyword>
<dbReference type="Proteomes" id="UP000243406">
    <property type="component" value="Unassembled WGS sequence"/>
</dbReference>
<keyword evidence="1" id="KW-0175">Coiled coil</keyword>
<organism evidence="3 4">
    <name type="scientific">Acetoanaerobium noterae</name>
    <dbReference type="NCBI Taxonomy" id="745369"/>
    <lineage>
        <taxon>Bacteria</taxon>
        <taxon>Bacillati</taxon>
        <taxon>Bacillota</taxon>
        <taxon>Clostridia</taxon>
        <taxon>Peptostreptococcales</taxon>
        <taxon>Filifactoraceae</taxon>
        <taxon>Acetoanaerobium</taxon>
    </lineage>
</organism>
<reference evidence="4" key="1">
    <citation type="submission" date="2017-02" db="EMBL/GenBank/DDBJ databases">
        <authorList>
            <person name="Varghese N."/>
            <person name="Submissions S."/>
        </authorList>
    </citation>
    <scope>NUCLEOTIDE SEQUENCE [LARGE SCALE GENOMIC DNA]</scope>
    <source>
        <strain evidence="4">ATCC 35199</strain>
    </source>
</reference>
<feature type="transmembrane region" description="Helical" evidence="2">
    <location>
        <begin position="7"/>
        <end position="27"/>
    </location>
</feature>
<evidence type="ECO:0000313" key="4">
    <source>
        <dbReference type="Proteomes" id="UP000243406"/>
    </source>
</evidence>
<evidence type="ECO:0000256" key="1">
    <source>
        <dbReference type="SAM" id="Coils"/>
    </source>
</evidence>
<keyword evidence="2" id="KW-1133">Transmembrane helix</keyword>
<dbReference type="RefSeq" id="WP_079588417.1">
    <property type="nucleotide sequence ID" value="NZ_FUYN01000001.1"/>
</dbReference>
<sequence>MEKKIATYLLGVAMGIIIMAFLNVLIFDTNTNEKALLDLKKSYESLLEEKSNLQAQLDVKAEETDDKEANEPAEAEIVINQNDSHEEIAGKLVEGNIYPHKNDIMLILEILEYDKLEAEKYLVDYGIVPKHTNALKLYDEKSLRIREVLAKEQVIVDEDAFEKFQYMIDRSTKIKPGTKSFKVNSSLREIVDVLSN</sequence>
<evidence type="ECO:0000313" key="3">
    <source>
        <dbReference type="EMBL" id="SKB26665.1"/>
    </source>
</evidence>
<name>A0A1T4ZVM3_9FIRM</name>
<dbReference type="AlphaFoldDB" id="A0A1T4ZVM3"/>
<gene>
    <name evidence="3" type="ORF">SAMN02745120_0431</name>
</gene>
<dbReference type="EMBL" id="FUYN01000001">
    <property type="protein sequence ID" value="SKB26665.1"/>
    <property type="molecule type" value="Genomic_DNA"/>
</dbReference>
<keyword evidence="4" id="KW-1185">Reference proteome</keyword>